<keyword evidence="5 6" id="KW-0539">Nucleus</keyword>
<evidence type="ECO:0000256" key="6">
    <source>
        <dbReference type="RuleBase" id="RU367028"/>
    </source>
</evidence>
<proteinExistence type="predicted"/>
<evidence type="ECO:0000256" key="7">
    <source>
        <dbReference type="SAM" id="MobiDB-lite"/>
    </source>
</evidence>
<feature type="region of interest" description="Disordered" evidence="7">
    <location>
        <begin position="136"/>
        <end position="225"/>
    </location>
</feature>
<dbReference type="InterPro" id="IPR038933">
    <property type="entry name" value="Ovate"/>
</dbReference>
<keyword evidence="4 6" id="KW-0804">Transcription</keyword>
<dbReference type="EMBL" id="JACMSC010000004">
    <property type="protein sequence ID" value="KAG6526629.1"/>
    <property type="molecule type" value="Genomic_DNA"/>
</dbReference>
<evidence type="ECO:0000256" key="4">
    <source>
        <dbReference type="ARBA" id="ARBA00023163"/>
    </source>
</evidence>
<comment type="caution">
    <text evidence="9">The sequence shown here is derived from an EMBL/GenBank/DDBJ whole genome shotgun (WGS) entry which is preliminary data.</text>
</comment>
<dbReference type="AlphaFoldDB" id="A0A8J5HSZ8"/>
<keyword evidence="2 6" id="KW-0678">Repressor</keyword>
<keyword evidence="3 6" id="KW-0805">Transcription regulation</keyword>
<dbReference type="GO" id="GO:0005634">
    <property type="term" value="C:nucleus"/>
    <property type="evidence" value="ECO:0007669"/>
    <property type="project" value="UniProtKB-SubCell"/>
</dbReference>
<gene>
    <name evidence="9" type="ORF">ZIOFF_016621</name>
</gene>
<dbReference type="PANTHER" id="PTHR33057:SF82">
    <property type="entry name" value="TRANSCRIPTION REPRESSOR OFP5"/>
    <property type="match status" value="1"/>
</dbReference>
<feature type="domain" description="OVATE" evidence="8">
    <location>
        <begin position="239"/>
        <end position="298"/>
    </location>
</feature>
<feature type="compositionally biased region" description="Basic and acidic residues" evidence="7">
    <location>
        <begin position="136"/>
        <end position="145"/>
    </location>
</feature>
<feature type="region of interest" description="Disordered" evidence="7">
    <location>
        <begin position="1"/>
        <end position="23"/>
    </location>
</feature>
<feature type="compositionally biased region" description="Basic and acidic residues" evidence="7">
    <location>
        <begin position="106"/>
        <end position="121"/>
    </location>
</feature>
<comment type="subcellular location">
    <subcellularLocation>
        <location evidence="1 6">Nucleus</location>
    </subcellularLocation>
</comment>
<protein>
    <recommendedName>
        <fullName evidence="6">Transcription repressor</fullName>
    </recommendedName>
    <alternativeName>
        <fullName evidence="6">Ovate family protein</fullName>
    </alternativeName>
</protein>
<evidence type="ECO:0000256" key="5">
    <source>
        <dbReference type="ARBA" id="ARBA00023242"/>
    </source>
</evidence>
<dbReference type="NCBIfam" id="TIGR01568">
    <property type="entry name" value="A_thal_3678"/>
    <property type="match status" value="1"/>
</dbReference>
<evidence type="ECO:0000313" key="9">
    <source>
        <dbReference type="EMBL" id="KAG6526629.1"/>
    </source>
</evidence>
<evidence type="ECO:0000259" key="8">
    <source>
        <dbReference type="PROSITE" id="PS51754"/>
    </source>
</evidence>
<dbReference type="PROSITE" id="PS51754">
    <property type="entry name" value="OVATE"/>
    <property type="match status" value="1"/>
</dbReference>
<feature type="compositionally biased region" description="Pro residues" evidence="7">
    <location>
        <begin position="60"/>
        <end position="71"/>
    </location>
</feature>
<evidence type="ECO:0000256" key="1">
    <source>
        <dbReference type="ARBA" id="ARBA00004123"/>
    </source>
</evidence>
<dbReference type="OrthoDB" id="1928390at2759"/>
<dbReference type="PANTHER" id="PTHR33057">
    <property type="entry name" value="TRANSCRIPTION REPRESSOR OFP7-RELATED"/>
    <property type="match status" value="1"/>
</dbReference>
<evidence type="ECO:0000256" key="3">
    <source>
        <dbReference type="ARBA" id="ARBA00023015"/>
    </source>
</evidence>
<keyword evidence="10" id="KW-1185">Reference proteome</keyword>
<reference evidence="9 10" key="1">
    <citation type="submission" date="2020-08" db="EMBL/GenBank/DDBJ databases">
        <title>Plant Genome Project.</title>
        <authorList>
            <person name="Zhang R.-G."/>
        </authorList>
    </citation>
    <scope>NUCLEOTIDE SEQUENCE [LARGE SCALE GENOMIC DNA]</scope>
    <source>
        <tissue evidence="9">Rhizome</tissue>
    </source>
</reference>
<dbReference type="GO" id="GO:0045892">
    <property type="term" value="P:negative regulation of DNA-templated transcription"/>
    <property type="evidence" value="ECO:0007669"/>
    <property type="project" value="UniProtKB-UniRule"/>
</dbReference>
<evidence type="ECO:0000256" key="2">
    <source>
        <dbReference type="ARBA" id="ARBA00022491"/>
    </source>
</evidence>
<organism evidence="9 10">
    <name type="scientific">Zingiber officinale</name>
    <name type="common">Ginger</name>
    <name type="synonym">Amomum zingiber</name>
    <dbReference type="NCBI Taxonomy" id="94328"/>
    <lineage>
        <taxon>Eukaryota</taxon>
        <taxon>Viridiplantae</taxon>
        <taxon>Streptophyta</taxon>
        <taxon>Embryophyta</taxon>
        <taxon>Tracheophyta</taxon>
        <taxon>Spermatophyta</taxon>
        <taxon>Magnoliopsida</taxon>
        <taxon>Liliopsida</taxon>
        <taxon>Zingiberales</taxon>
        <taxon>Zingiberaceae</taxon>
        <taxon>Zingiber</taxon>
    </lineage>
</organism>
<dbReference type="Pfam" id="PF04844">
    <property type="entry name" value="Ovate"/>
    <property type="match status" value="1"/>
</dbReference>
<comment type="function">
    <text evidence="6">Transcriptional repressor that regulates multiple aspects of plant growth and development.</text>
</comment>
<feature type="compositionally biased region" description="Basic residues" evidence="7">
    <location>
        <begin position="193"/>
        <end position="203"/>
    </location>
</feature>
<feature type="compositionally biased region" description="Basic residues" evidence="7">
    <location>
        <begin position="159"/>
        <end position="172"/>
    </location>
</feature>
<dbReference type="Proteomes" id="UP000734854">
    <property type="component" value="Unassembled WGS sequence"/>
</dbReference>
<evidence type="ECO:0000313" key="10">
    <source>
        <dbReference type="Proteomes" id="UP000734854"/>
    </source>
</evidence>
<feature type="region of interest" description="Disordered" evidence="7">
    <location>
        <begin position="86"/>
        <end position="121"/>
    </location>
</feature>
<feature type="region of interest" description="Disordered" evidence="7">
    <location>
        <begin position="47"/>
        <end position="73"/>
    </location>
</feature>
<accession>A0A8J5HSZ8</accession>
<name>A0A8J5HSZ8_ZINOF</name>
<dbReference type="InterPro" id="IPR006458">
    <property type="entry name" value="Ovate_C"/>
</dbReference>
<feature type="compositionally biased region" description="Basic and acidic residues" evidence="7">
    <location>
        <begin position="9"/>
        <end position="18"/>
    </location>
</feature>
<sequence>MQWRRNQKQNKEAEKRTSDASPSSFSLARLLPFSWFGKLTASASKFRRGSDPAEAFAAVAPPPSPCPPTGPMPRSASARLLAFSDRFPPPPAIEAPPRRASLGGEGKNRAGDRSDRHRSVGDIELTLGHIIPFSRREAPARRVESESGSEASGCDLGIRRRRPLRLRRRRRVPPGDSSGLRDAQPRRSISGKIRQRPKVKVRSPRPAAARAEVERTRMAVPSAAAERRKRNAGLERFAVVKCSCDPQRDFKESMVEMIWRKGIGRPEELESLLACYLSLNSDEHHDVIVKVFRQVWFELNPERLLAEPDRQRC</sequence>